<proteinExistence type="predicted"/>
<protein>
    <submittedName>
        <fullName evidence="2">Uncharacterized protein</fullName>
    </submittedName>
</protein>
<sequence>MALIQNDRGLALPFTISKCAKIKLENPPLYLPSPHKRKISLTARLSSPSGLFIVSSTMLLLCSVFFSTRVEAEGPSWQPGASRPRRKRGGKIFPTGCLGYSFINQRQSAYHAERLGSRGSREEGETPDLHPRSPPSAPTPEDVLFILNRNRTGRAEGRVCAFSGRAATIDSTGLIVINLLPLHILASTVHGQAEGTVARRKRFHFVGGEKAVGDFVKKRKRSAFHWRIDGRFIREPPRKYRKTTPLAIVAERALRVRIARSHPSPFGGLVYLASRPIGRRRDRACDWVFDADRGDRIRRYQVCSDFAPQPGIQLRSCQRATLAEKEVSSLKEQLSSHHPLNHHDKMAGSPTSQDDVNRSGAEELSAKDKEPAIAGAQKLGAASSCRAIKSRFMTAPIHTEIIKRGARCLGRSCGAAEKCSHPPGKSGASAVKSSSSGSCVVPVATSKRIISTGGAKPSKMYTCIHVEGQQPLQTFYETRGYAAIPAERAPCELIIEIDRQGDRQR</sequence>
<reference evidence="2" key="1">
    <citation type="submission" date="2021-12" db="EMBL/GenBank/DDBJ databases">
        <authorList>
            <person name="King R."/>
        </authorList>
    </citation>
    <scope>NUCLEOTIDE SEQUENCE</scope>
</reference>
<organism evidence="2 3">
    <name type="scientific">Bemisia tabaci</name>
    <name type="common">Sweetpotato whitefly</name>
    <name type="synonym">Aleurodes tabaci</name>
    <dbReference type="NCBI Taxonomy" id="7038"/>
    <lineage>
        <taxon>Eukaryota</taxon>
        <taxon>Metazoa</taxon>
        <taxon>Ecdysozoa</taxon>
        <taxon>Arthropoda</taxon>
        <taxon>Hexapoda</taxon>
        <taxon>Insecta</taxon>
        <taxon>Pterygota</taxon>
        <taxon>Neoptera</taxon>
        <taxon>Paraneoptera</taxon>
        <taxon>Hemiptera</taxon>
        <taxon>Sternorrhyncha</taxon>
        <taxon>Aleyrodoidea</taxon>
        <taxon>Aleyrodidae</taxon>
        <taxon>Aleyrodinae</taxon>
        <taxon>Bemisia</taxon>
    </lineage>
</organism>
<feature type="region of interest" description="Disordered" evidence="1">
    <location>
        <begin position="113"/>
        <end position="141"/>
    </location>
</feature>
<dbReference type="Proteomes" id="UP001152759">
    <property type="component" value="Chromosome 2"/>
</dbReference>
<feature type="compositionally biased region" description="Basic and acidic residues" evidence="1">
    <location>
        <begin position="113"/>
        <end position="131"/>
    </location>
</feature>
<evidence type="ECO:0000256" key="1">
    <source>
        <dbReference type="SAM" id="MobiDB-lite"/>
    </source>
</evidence>
<dbReference type="EMBL" id="OU963863">
    <property type="protein sequence ID" value="CAH0384062.1"/>
    <property type="molecule type" value="Genomic_DNA"/>
</dbReference>
<gene>
    <name evidence="2" type="ORF">BEMITA_LOCUS3439</name>
</gene>
<feature type="compositionally biased region" description="Basic and acidic residues" evidence="1">
    <location>
        <begin position="355"/>
        <end position="371"/>
    </location>
</feature>
<name>A0A9P0A4T5_BEMTA</name>
<accession>A0A9P0A4T5</accession>
<evidence type="ECO:0000313" key="2">
    <source>
        <dbReference type="EMBL" id="CAH0384062.1"/>
    </source>
</evidence>
<evidence type="ECO:0000313" key="3">
    <source>
        <dbReference type="Proteomes" id="UP001152759"/>
    </source>
</evidence>
<feature type="region of interest" description="Disordered" evidence="1">
    <location>
        <begin position="328"/>
        <end position="372"/>
    </location>
</feature>
<keyword evidence="3" id="KW-1185">Reference proteome</keyword>
<dbReference type="AlphaFoldDB" id="A0A9P0A4T5"/>